<evidence type="ECO:0000313" key="2">
    <source>
        <dbReference type="EMBL" id="RKH68219.1"/>
    </source>
</evidence>
<dbReference type="SUPFAM" id="SSF54427">
    <property type="entry name" value="NTF2-like"/>
    <property type="match status" value="1"/>
</dbReference>
<organism evidence="2 3">
    <name type="scientific">Corallococcus llansteffanensis</name>
    <dbReference type="NCBI Taxonomy" id="2316731"/>
    <lineage>
        <taxon>Bacteria</taxon>
        <taxon>Pseudomonadati</taxon>
        <taxon>Myxococcota</taxon>
        <taxon>Myxococcia</taxon>
        <taxon>Myxococcales</taxon>
        <taxon>Cystobacterineae</taxon>
        <taxon>Myxococcaceae</taxon>
        <taxon>Corallococcus</taxon>
    </lineage>
</organism>
<name>A0A3A8QHM5_9BACT</name>
<proteinExistence type="predicted"/>
<protein>
    <submittedName>
        <fullName evidence="2">Nuclear transport factor 2 family protein</fullName>
    </submittedName>
</protein>
<sequence length="134" mass="14435">MNALQSQVEVARRSLEALAGADAATLSGYLDEASVFRFRGDVPLAGEHRGPEHVGRFVRDFAALLSARGARLEVAHVVPGPEHVYARFRVTAPASPGRAPVELGGCLMTRVREGHILESSLLLDDAYAFQRDLG</sequence>
<dbReference type="Gene3D" id="3.10.450.50">
    <property type="match status" value="1"/>
</dbReference>
<accession>A0A3A8QHM5</accession>
<dbReference type="InterPro" id="IPR032710">
    <property type="entry name" value="NTF2-like_dom_sf"/>
</dbReference>
<keyword evidence="3" id="KW-1185">Reference proteome</keyword>
<dbReference type="RefSeq" id="WP_120641689.1">
    <property type="nucleotide sequence ID" value="NZ_RAWB01000009.1"/>
</dbReference>
<evidence type="ECO:0000313" key="3">
    <source>
        <dbReference type="Proteomes" id="UP000272888"/>
    </source>
</evidence>
<gene>
    <name evidence="2" type="ORF">D7V93_01850</name>
</gene>
<dbReference type="Proteomes" id="UP000272888">
    <property type="component" value="Unassembled WGS sequence"/>
</dbReference>
<evidence type="ECO:0000259" key="1">
    <source>
        <dbReference type="Pfam" id="PF12680"/>
    </source>
</evidence>
<reference evidence="3" key="1">
    <citation type="submission" date="2018-09" db="EMBL/GenBank/DDBJ databases">
        <authorList>
            <person name="Livingstone P.G."/>
            <person name="Whitworth D.E."/>
        </authorList>
    </citation>
    <scope>NUCLEOTIDE SEQUENCE [LARGE SCALE GENOMIC DNA]</scope>
    <source>
        <strain evidence="3">CA051B</strain>
    </source>
</reference>
<feature type="domain" description="SnoaL-like" evidence="1">
    <location>
        <begin position="11"/>
        <end position="118"/>
    </location>
</feature>
<dbReference type="AlphaFoldDB" id="A0A3A8QHM5"/>
<dbReference type="EMBL" id="RAWB01000009">
    <property type="protein sequence ID" value="RKH68219.1"/>
    <property type="molecule type" value="Genomic_DNA"/>
</dbReference>
<dbReference type="InterPro" id="IPR037401">
    <property type="entry name" value="SnoaL-like"/>
</dbReference>
<dbReference type="Pfam" id="PF12680">
    <property type="entry name" value="SnoaL_2"/>
    <property type="match status" value="1"/>
</dbReference>
<comment type="caution">
    <text evidence="2">The sequence shown here is derived from an EMBL/GenBank/DDBJ whole genome shotgun (WGS) entry which is preliminary data.</text>
</comment>